<feature type="domain" description="Phospholipid/glycerol acyltransferase" evidence="9">
    <location>
        <begin position="98"/>
        <end position="213"/>
    </location>
</feature>
<keyword evidence="4 8" id="KW-1133">Transmembrane helix</keyword>
<dbReference type="CDD" id="cd07989">
    <property type="entry name" value="LPLAT_AGPAT-like"/>
    <property type="match status" value="1"/>
</dbReference>
<evidence type="ECO:0000256" key="1">
    <source>
        <dbReference type="ARBA" id="ARBA00004370"/>
    </source>
</evidence>
<dbReference type="SMART" id="SM00563">
    <property type="entry name" value="PlsC"/>
    <property type="match status" value="1"/>
</dbReference>
<organism evidence="10 11">
    <name type="scientific">Paracoccus pacificus</name>
    <dbReference type="NCBI Taxonomy" id="1463598"/>
    <lineage>
        <taxon>Bacteria</taxon>
        <taxon>Pseudomonadati</taxon>
        <taxon>Pseudomonadota</taxon>
        <taxon>Alphaproteobacteria</taxon>
        <taxon>Rhodobacterales</taxon>
        <taxon>Paracoccaceae</taxon>
        <taxon>Paracoccus</taxon>
    </lineage>
</organism>
<dbReference type="GO" id="GO:0016746">
    <property type="term" value="F:acyltransferase activity"/>
    <property type="evidence" value="ECO:0007669"/>
    <property type="project" value="UniProtKB-KW"/>
</dbReference>
<keyword evidence="2" id="KW-0808">Transferase</keyword>
<keyword evidence="7 10" id="KW-0012">Acyltransferase</keyword>
<dbReference type="EMBL" id="JBHUEN010000043">
    <property type="protein sequence ID" value="MFD1883115.1"/>
    <property type="molecule type" value="Genomic_DNA"/>
</dbReference>
<evidence type="ECO:0000256" key="3">
    <source>
        <dbReference type="ARBA" id="ARBA00022692"/>
    </source>
</evidence>
<evidence type="ECO:0000256" key="7">
    <source>
        <dbReference type="ARBA" id="ARBA00023315"/>
    </source>
</evidence>
<protein>
    <submittedName>
        <fullName evidence="10">Lysophospholipid acyltransferase family protein</fullName>
    </submittedName>
</protein>
<dbReference type="RefSeq" id="WP_379144174.1">
    <property type="nucleotide sequence ID" value="NZ_JBHUEN010000043.1"/>
</dbReference>
<dbReference type="PANTHER" id="PTHR23063:SF52">
    <property type="entry name" value="LYSOPHOSPHATIDYLCHOLINE ACYLTRANSFERASE"/>
    <property type="match status" value="1"/>
</dbReference>
<evidence type="ECO:0000256" key="2">
    <source>
        <dbReference type="ARBA" id="ARBA00022679"/>
    </source>
</evidence>
<dbReference type="SUPFAM" id="SSF69593">
    <property type="entry name" value="Glycerol-3-phosphate (1)-acyltransferase"/>
    <property type="match status" value="1"/>
</dbReference>
<comment type="caution">
    <text evidence="10">The sequence shown here is derived from an EMBL/GenBank/DDBJ whole genome shotgun (WGS) entry which is preliminary data.</text>
</comment>
<evidence type="ECO:0000256" key="8">
    <source>
        <dbReference type="SAM" id="Phobius"/>
    </source>
</evidence>
<keyword evidence="11" id="KW-1185">Reference proteome</keyword>
<keyword evidence="6 8" id="KW-0472">Membrane</keyword>
<keyword evidence="5" id="KW-0443">Lipid metabolism</keyword>
<comment type="subcellular location">
    <subcellularLocation>
        <location evidence="1">Membrane</location>
    </subcellularLocation>
</comment>
<dbReference type="InterPro" id="IPR002123">
    <property type="entry name" value="Plipid/glycerol_acylTrfase"/>
</dbReference>
<gene>
    <name evidence="10" type="ORF">ACFSCT_15450</name>
</gene>
<evidence type="ECO:0000256" key="4">
    <source>
        <dbReference type="ARBA" id="ARBA00022989"/>
    </source>
</evidence>
<dbReference type="PANTHER" id="PTHR23063">
    <property type="entry name" value="PHOSPHOLIPID ACYLTRANSFERASE"/>
    <property type="match status" value="1"/>
</dbReference>
<dbReference type="Proteomes" id="UP001597213">
    <property type="component" value="Unassembled WGS sequence"/>
</dbReference>
<evidence type="ECO:0000313" key="10">
    <source>
        <dbReference type="EMBL" id="MFD1883115.1"/>
    </source>
</evidence>
<name>A0ABW4RAS5_9RHOB</name>
<feature type="transmembrane region" description="Helical" evidence="8">
    <location>
        <begin position="32"/>
        <end position="56"/>
    </location>
</feature>
<evidence type="ECO:0000313" key="11">
    <source>
        <dbReference type="Proteomes" id="UP001597213"/>
    </source>
</evidence>
<accession>A0ABW4RAS5</accession>
<dbReference type="Pfam" id="PF01553">
    <property type="entry name" value="Acyltransferase"/>
    <property type="match status" value="1"/>
</dbReference>
<evidence type="ECO:0000259" key="9">
    <source>
        <dbReference type="SMART" id="SM00563"/>
    </source>
</evidence>
<keyword evidence="3 8" id="KW-0812">Transmembrane</keyword>
<sequence length="281" mass="30708">MSRIDAGRGEATWRGAPQPVNARPGLVGWLRALLRGAGIVLVLLAGVIGLLILRLIERPFHGPRRPWTGPWVQGVCRICLGIIGLGWRRIGTPMKGFGAAVANHSTWLDIFTLNAAMPIFFVSKSEVAGWPGINILTKVTNTHFVRRDPKFARAQAAEFAERTAAGHRLLFFPEGTSTDGRRILPFKATLFQGFLAPELPDGLAVQPVTVNYFAPEGEDPRFYGWWGDMDLGSHLLKVLSAGRQGHVSVTLHPPVPVKGLDRKELSRRCEAAVRQGFQAGG</sequence>
<evidence type="ECO:0000256" key="6">
    <source>
        <dbReference type="ARBA" id="ARBA00023136"/>
    </source>
</evidence>
<proteinExistence type="predicted"/>
<evidence type="ECO:0000256" key="5">
    <source>
        <dbReference type="ARBA" id="ARBA00023098"/>
    </source>
</evidence>
<reference evidence="11" key="1">
    <citation type="journal article" date="2019" name="Int. J. Syst. Evol. Microbiol.">
        <title>The Global Catalogue of Microorganisms (GCM) 10K type strain sequencing project: providing services to taxonomists for standard genome sequencing and annotation.</title>
        <authorList>
            <consortium name="The Broad Institute Genomics Platform"/>
            <consortium name="The Broad Institute Genome Sequencing Center for Infectious Disease"/>
            <person name="Wu L."/>
            <person name="Ma J."/>
        </authorList>
    </citation>
    <scope>NUCLEOTIDE SEQUENCE [LARGE SCALE GENOMIC DNA]</scope>
    <source>
        <strain evidence="11">CCUG 56029</strain>
    </source>
</reference>